<dbReference type="AlphaFoldDB" id="C8NFD2"/>
<organism evidence="6 7">
    <name type="scientific">Granulicatella adiacens ATCC 49175</name>
    <dbReference type="NCBI Taxonomy" id="638301"/>
    <lineage>
        <taxon>Bacteria</taxon>
        <taxon>Bacillati</taxon>
        <taxon>Bacillota</taxon>
        <taxon>Bacilli</taxon>
        <taxon>Lactobacillales</taxon>
        <taxon>Carnobacteriaceae</taxon>
        <taxon>Granulicatella</taxon>
    </lineage>
</organism>
<dbReference type="EMBL" id="ACKZ01000013">
    <property type="protein sequence ID" value="EEW37661.1"/>
    <property type="molecule type" value="Genomic_DNA"/>
</dbReference>
<dbReference type="InterPro" id="IPR003339">
    <property type="entry name" value="ABC/ECF_trnsptr_transmembrane"/>
</dbReference>
<feature type="transmembrane region" description="Helical" evidence="5">
    <location>
        <begin position="127"/>
        <end position="146"/>
    </location>
</feature>
<comment type="subcellular location">
    <subcellularLocation>
        <location evidence="1">Membrane</location>
        <topology evidence="1">Multi-pass membrane protein</topology>
    </subcellularLocation>
</comment>
<dbReference type="Proteomes" id="UP000005926">
    <property type="component" value="Unassembled WGS sequence"/>
</dbReference>
<reference evidence="6 7" key="1">
    <citation type="submission" date="2009-08" db="EMBL/GenBank/DDBJ databases">
        <authorList>
            <person name="Muzny D."/>
            <person name="Qin X."/>
            <person name="Deng J."/>
            <person name="Jiang H."/>
            <person name="Liu Y."/>
            <person name="Qu J."/>
            <person name="Song X.-Z."/>
            <person name="Zhang L."/>
            <person name="Thornton R."/>
            <person name="Coyle M."/>
            <person name="Francisco L."/>
            <person name="Jackson L."/>
            <person name="Javaid M."/>
            <person name="Korchina V."/>
            <person name="Kovar C."/>
            <person name="Mata R."/>
            <person name="Mathew T."/>
            <person name="Ngo R."/>
            <person name="Nguyen L."/>
            <person name="Nguyen N."/>
            <person name="Okwuonu G."/>
            <person name="Ongeri F."/>
            <person name="Pham C."/>
            <person name="Simmons D."/>
            <person name="Wilczek-Boney K."/>
            <person name="Hale W."/>
            <person name="Jakkamsetti A."/>
            <person name="Pham P."/>
            <person name="Ruth R."/>
            <person name="San Lucas F."/>
            <person name="Warren J."/>
            <person name="Zhang J."/>
            <person name="Zhao Z."/>
            <person name="Zhou C."/>
            <person name="Zhu D."/>
            <person name="Lee S."/>
            <person name="Bess C."/>
            <person name="Blankenburg K."/>
            <person name="Forbes L."/>
            <person name="Fu Q."/>
            <person name="Gubbala S."/>
            <person name="Hirani K."/>
            <person name="Jayaseelan J.C."/>
            <person name="Lara F."/>
            <person name="Munidasa M."/>
            <person name="Palculict T."/>
            <person name="Patil S."/>
            <person name="Pu L.-L."/>
            <person name="Saada N."/>
            <person name="Tang L."/>
            <person name="Weissenberger G."/>
            <person name="Zhu Y."/>
            <person name="Hemphill L."/>
            <person name="Shang Y."/>
            <person name="Youmans B."/>
            <person name="Ayvaz T."/>
            <person name="Ross M."/>
            <person name="Santibanez J."/>
            <person name="Aqrawi P."/>
            <person name="Gross S."/>
            <person name="Joshi V."/>
            <person name="Fowler G."/>
            <person name="Nazareth L."/>
            <person name="Reid J."/>
            <person name="Worley K."/>
            <person name="Petrosino J."/>
            <person name="Highlander S."/>
            <person name="Gibbs R."/>
        </authorList>
    </citation>
    <scope>NUCLEOTIDE SEQUENCE [LARGE SCALE GENOMIC DNA]</scope>
    <source>
        <strain evidence="6 7">ATCC 49175</strain>
    </source>
</reference>
<keyword evidence="7" id="KW-1185">Reference proteome</keyword>
<evidence type="ECO:0000313" key="7">
    <source>
        <dbReference type="Proteomes" id="UP000005926"/>
    </source>
</evidence>
<dbReference type="RefSeq" id="WP_005605852.1">
    <property type="nucleotide sequence ID" value="NZ_CP102283.1"/>
</dbReference>
<dbReference type="HOGENOM" id="CLU_056469_6_2_9"/>
<feature type="transmembrane region" description="Helical" evidence="5">
    <location>
        <begin position="52"/>
        <end position="73"/>
    </location>
</feature>
<proteinExistence type="predicted"/>
<keyword evidence="2 5" id="KW-0812">Transmembrane</keyword>
<dbReference type="eggNOG" id="COG0619">
    <property type="taxonomic scope" value="Bacteria"/>
</dbReference>
<sequence>MKMRINPSVQLGVSFLLSMVILFTKSWKLNGMMMLASIVIIVLFRQQPWGRVVKLGLGLLMITLTYFLSVYFYPNENLLVQTGPGGVFSVALELSSRILALGLVGISLSTSIEKNEFVASLIQQLKVPVAIAYSILVAINFLTLIQTEYEQSKLALQIRGISGSGVYLKALTTMMIRLMRQSEYTAMAMELRGFSPDRVQKIQLEISILDLIYSSLMVSFIVIVIWLQQ</sequence>
<evidence type="ECO:0000256" key="3">
    <source>
        <dbReference type="ARBA" id="ARBA00022989"/>
    </source>
</evidence>
<evidence type="ECO:0000313" key="6">
    <source>
        <dbReference type="EMBL" id="EEW37661.1"/>
    </source>
</evidence>
<feature type="transmembrane region" description="Helical" evidence="5">
    <location>
        <begin position="158"/>
        <end position="179"/>
    </location>
</feature>
<feature type="transmembrane region" description="Helical" evidence="5">
    <location>
        <begin position="7"/>
        <end position="23"/>
    </location>
</feature>
<comment type="caution">
    <text evidence="6">The sequence shown here is derived from an EMBL/GenBank/DDBJ whole genome shotgun (WGS) entry which is preliminary data.</text>
</comment>
<feature type="transmembrane region" description="Helical" evidence="5">
    <location>
        <begin position="29"/>
        <end position="45"/>
    </location>
</feature>
<protein>
    <submittedName>
        <fullName evidence="6">Cobalt transport protein</fullName>
    </submittedName>
</protein>
<gene>
    <name evidence="6" type="ORF">HMPREF0444_0627</name>
</gene>
<dbReference type="GO" id="GO:0005886">
    <property type="term" value="C:plasma membrane"/>
    <property type="evidence" value="ECO:0007669"/>
    <property type="project" value="UniProtKB-ARBA"/>
</dbReference>
<dbReference type="STRING" id="638301.HMPREF0444_0627"/>
<feature type="transmembrane region" description="Helical" evidence="5">
    <location>
        <begin position="85"/>
        <end position="106"/>
    </location>
</feature>
<feature type="transmembrane region" description="Helical" evidence="5">
    <location>
        <begin position="208"/>
        <end position="227"/>
    </location>
</feature>
<dbReference type="Pfam" id="PF02361">
    <property type="entry name" value="CbiQ"/>
    <property type="match status" value="1"/>
</dbReference>
<dbReference type="GeneID" id="78413043"/>
<evidence type="ECO:0000256" key="2">
    <source>
        <dbReference type="ARBA" id="ARBA00022692"/>
    </source>
</evidence>
<keyword evidence="4 5" id="KW-0472">Membrane</keyword>
<evidence type="ECO:0000256" key="5">
    <source>
        <dbReference type="SAM" id="Phobius"/>
    </source>
</evidence>
<dbReference type="CDD" id="cd16914">
    <property type="entry name" value="EcfT"/>
    <property type="match status" value="1"/>
</dbReference>
<name>C8NFD2_9LACT</name>
<accession>C8NFD2</accession>
<evidence type="ECO:0000256" key="1">
    <source>
        <dbReference type="ARBA" id="ARBA00004141"/>
    </source>
</evidence>
<keyword evidence="3 5" id="KW-1133">Transmembrane helix</keyword>
<evidence type="ECO:0000256" key="4">
    <source>
        <dbReference type="ARBA" id="ARBA00023136"/>
    </source>
</evidence>